<evidence type="ECO:0000313" key="2">
    <source>
        <dbReference type="Proteomes" id="UP001054837"/>
    </source>
</evidence>
<accession>A0AAV4MYW8</accession>
<keyword evidence="2" id="KW-1185">Reference proteome</keyword>
<sequence length="103" mass="11889">MEPAQFPDAKSVPQNISESGTIVQSFLKEWLLLDITPNMKRMLFLEIIEPSKPASILKSSRSRPSLEKKTVSWPAEENLNTYFIIPNREQLFETEVNIAFYND</sequence>
<comment type="caution">
    <text evidence="1">The sequence shown here is derived from an EMBL/GenBank/DDBJ whole genome shotgun (WGS) entry which is preliminary data.</text>
</comment>
<organism evidence="1 2">
    <name type="scientific">Caerostris darwini</name>
    <dbReference type="NCBI Taxonomy" id="1538125"/>
    <lineage>
        <taxon>Eukaryota</taxon>
        <taxon>Metazoa</taxon>
        <taxon>Ecdysozoa</taxon>
        <taxon>Arthropoda</taxon>
        <taxon>Chelicerata</taxon>
        <taxon>Arachnida</taxon>
        <taxon>Araneae</taxon>
        <taxon>Araneomorphae</taxon>
        <taxon>Entelegynae</taxon>
        <taxon>Araneoidea</taxon>
        <taxon>Araneidae</taxon>
        <taxon>Caerostris</taxon>
    </lineage>
</organism>
<proteinExistence type="predicted"/>
<dbReference type="AlphaFoldDB" id="A0AAV4MYW8"/>
<evidence type="ECO:0000313" key="1">
    <source>
        <dbReference type="EMBL" id="GIX77453.1"/>
    </source>
</evidence>
<gene>
    <name evidence="1" type="ORF">CDAR_491711</name>
</gene>
<dbReference type="Proteomes" id="UP001054837">
    <property type="component" value="Unassembled WGS sequence"/>
</dbReference>
<reference evidence="1 2" key="1">
    <citation type="submission" date="2021-06" db="EMBL/GenBank/DDBJ databases">
        <title>Caerostris darwini draft genome.</title>
        <authorList>
            <person name="Kono N."/>
            <person name="Arakawa K."/>
        </authorList>
    </citation>
    <scope>NUCLEOTIDE SEQUENCE [LARGE SCALE GENOMIC DNA]</scope>
</reference>
<name>A0AAV4MYW8_9ARAC</name>
<dbReference type="EMBL" id="BPLQ01001016">
    <property type="protein sequence ID" value="GIX77453.1"/>
    <property type="molecule type" value="Genomic_DNA"/>
</dbReference>
<protein>
    <submittedName>
        <fullName evidence="1">Uncharacterized protein</fullName>
    </submittedName>
</protein>